<dbReference type="PANTHER" id="PTHR31435:SF9">
    <property type="entry name" value="PROTEIN NATD1"/>
    <property type="match status" value="1"/>
</dbReference>
<dbReference type="EMBL" id="CP060719">
    <property type="protein sequence ID" value="QNN69939.1"/>
    <property type="molecule type" value="Genomic_DNA"/>
</dbReference>
<dbReference type="KEGG" id="tcn:H9L16_15070"/>
<keyword evidence="3" id="KW-0808">Transferase</keyword>
<evidence type="ECO:0000313" key="3">
    <source>
        <dbReference type="EMBL" id="QNN69939.1"/>
    </source>
</evidence>
<keyword evidence="4" id="KW-1185">Reference proteome</keyword>
<accession>A0A7G9SQ14</accession>
<evidence type="ECO:0000313" key="4">
    <source>
        <dbReference type="Proteomes" id="UP000515804"/>
    </source>
</evidence>
<organism evidence="3 4">
    <name type="scientific">Thermomonas carbonis</name>
    <dbReference type="NCBI Taxonomy" id="1463158"/>
    <lineage>
        <taxon>Bacteria</taxon>
        <taxon>Pseudomonadati</taxon>
        <taxon>Pseudomonadota</taxon>
        <taxon>Gammaproteobacteria</taxon>
        <taxon>Lysobacterales</taxon>
        <taxon>Lysobacteraceae</taxon>
        <taxon>Thermomonas</taxon>
    </lineage>
</organism>
<dbReference type="GO" id="GO:0016747">
    <property type="term" value="F:acyltransferase activity, transferring groups other than amino-acyl groups"/>
    <property type="evidence" value="ECO:0007669"/>
    <property type="project" value="InterPro"/>
</dbReference>
<sequence>MTDIAHDPARQRFTTEVDGQAGYLEYEREGDALVITHTIVPPAIGGRGIAGDLVRAAVEHAKAEGLTVDPRCSYADAWMRKHPEYQGLRA</sequence>
<evidence type="ECO:0000259" key="1">
    <source>
        <dbReference type="PROSITE" id="PS51186"/>
    </source>
</evidence>
<feature type="domain" description="N-acetyltransferase" evidence="1">
    <location>
        <begin position="1"/>
        <end position="90"/>
    </location>
</feature>
<feature type="domain" description="N-acetyltransferase" evidence="2">
    <location>
        <begin position="5"/>
        <end position="90"/>
    </location>
</feature>
<gene>
    <name evidence="3" type="ORF">H9L16_15070</name>
</gene>
<dbReference type="InterPro" id="IPR031165">
    <property type="entry name" value="GNAT_YJDJ"/>
</dbReference>
<dbReference type="CDD" id="cd04301">
    <property type="entry name" value="NAT_SF"/>
    <property type="match status" value="1"/>
</dbReference>
<dbReference type="SUPFAM" id="SSF55729">
    <property type="entry name" value="Acyl-CoA N-acyltransferases (Nat)"/>
    <property type="match status" value="1"/>
</dbReference>
<proteinExistence type="predicted"/>
<dbReference type="Proteomes" id="UP000515804">
    <property type="component" value="Chromosome"/>
</dbReference>
<reference evidence="3 4" key="1">
    <citation type="submission" date="2020-08" db="EMBL/GenBank/DDBJ databases">
        <title>Genome sequence of Thermomonas carbonis KCTC 42013T.</title>
        <authorList>
            <person name="Hyun D.-W."/>
            <person name="Bae J.-W."/>
        </authorList>
    </citation>
    <scope>NUCLEOTIDE SEQUENCE [LARGE SCALE GENOMIC DNA]</scope>
    <source>
        <strain evidence="3 4">KCTC 42013</strain>
    </source>
</reference>
<name>A0A7G9SQ14_9GAMM</name>
<dbReference type="InterPro" id="IPR045057">
    <property type="entry name" value="Gcn5-rel_NAT"/>
</dbReference>
<dbReference type="InterPro" id="IPR000182">
    <property type="entry name" value="GNAT_dom"/>
</dbReference>
<dbReference type="PROSITE" id="PS51186">
    <property type="entry name" value="GNAT"/>
    <property type="match status" value="1"/>
</dbReference>
<dbReference type="Gene3D" id="3.40.630.30">
    <property type="match status" value="1"/>
</dbReference>
<dbReference type="Pfam" id="PF14542">
    <property type="entry name" value="Acetyltransf_CG"/>
    <property type="match status" value="1"/>
</dbReference>
<dbReference type="AlphaFoldDB" id="A0A7G9SQ14"/>
<dbReference type="InterPro" id="IPR016181">
    <property type="entry name" value="Acyl_CoA_acyltransferase"/>
</dbReference>
<dbReference type="PANTHER" id="PTHR31435">
    <property type="entry name" value="PROTEIN NATD1"/>
    <property type="match status" value="1"/>
</dbReference>
<protein>
    <submittedName>
        <fullName evidence="3">N-acetyltransferase</fullName>
    </submittedName>
</protein>
<dbReference type="PROSITE" id="PS51729">
    <property type="entry name" value="GNAT_YJDJ"/>
    <property type="match status" value="1"/>
</dbReference>
<evidence type="ECO:0000259" key="2">
    <source>
        <dbReference type="PROSITE" id="PS51729"/>
    </source>
</evidence>
<dbReference type="RefSeq" id="WP_187552456.1">
    <property type="nucleotide sequence ID" value="NZ_BMZL01000001.1"/>
</dbReference>